<dbReference type="InterPro" id="IPR016039">
    <property type="entry name" value="Thiolase-like"/>
</dbReference>
<dbReference type="Pfam" id="PF08392">
    <property type="entry name" value="FAE1_CUT1_RppA"/>
    <property type="match status" value="1"/>
</dbReference>
<protein>
    <recommendedName>
        <fullName evidence="3">FAE domain-containing protein</fullName>
    </recommendedName>
</protein>
<accession>A0AAP0IBM3</accession>
<evidence type="ECO:0000256" key="1">
    <source>
        <dbReference type="ARBA" id="ARBA00023315"/>
    </source>
</evidence>
<gene>
    <name evidence="4" type="ORF">Scep_019868</name>
</gene>
<comment type="caution">
    <text evidence="4">The sequence shown here is derived from an EMBL/GenBank/DDBJ whole genome shotgun (WGS) entry which is preliminary data.</text>
</comment>
<feature type="region of interest" description="Disordered" evidence="2">
    <location>
        <begin position="252"/>
        <end position="276"/>
    </location>
</feature>
<evidence type="ECO:0000259" key="3">
    <source>
        <dbReference type="Pfam" id="PF08392"/>
    </source>
</evidence>
<keyword evidence="1" id="KW-0012">Acyltransferase</keyword>
<dbReference type="SUPFAM" id="SSF53901">
    <property type="entry name" value="Thiolase-like"/>
    <property type="match status" value="1"/>
</dbReference>
<dbReference type="GO" id="GO:0016020">
    <property type="term" value="C:membrane"/>
    <property type="evidence" value="ECO:0007669"/>
    <property type="project" value="InterPro"/>
</dbReference>
<keyword evidence="5" id="KW-1185">Reference proteome</keyword>
<feature type="domain" description="FAE" evidence="3">
    <location>
        <begin position="77"/>
        <end position="247"/>
    </location>
</feature>
<dbReference type="InterPro" id="IPR013601">
    <property type="entry name" value="FAE1_typ3_polyketide_synth"/>
</dbReference>
<keyword evidence="1" id="KW-0808">Transferase</keyword>
<name>A0AAP0IBM3_9MAGN</name>
<organism evidence="4 5">
    <name type="scientific">Stephania cephalantha</name>
    <dbReference type="NCBI Taxonomy" id="152367"/>
    <lineage>
        <taxon>Eukaryota</taxon>
        <taxon>Viridiplantae</taxon>
        <taxon>Streptophyta</taxon>
        <taxon>Embryophyta</taxon>
        <taxon>Tracheophyta</taxon>
        <taxon>Spermatophyta</taxon>
        <taxon>Magnoliopsida</taxon>
        <taxon>Ranunculales</taxon>
        <taxon>Menispermaceae</taxon>
        <taxon>Menispermoideae</taxon>
        <taxon>Cissampelideae</taxon>
        <taxon>Stephania</taxon>
    </lineage>
</organism>
<dbReference type="GO" id="GO:0016747">
    <property type="term" value="F:acyltransferase activity, transferring groups other than amino-acyl groups"/>
    <property type="evidence" value="ECO:0007669"/>
    <property type="project" value="InterPro"/>
</dbReference>
<dbReference type="GO" id="GO:0006633">
    <property type="term" value="P:fatty acid biosynthetic process"/>
    <property type="evidence" value="ECO:0007669"/>
    <property type="project" value="InterPro"/>
</dbReference>
<evidence type="ECO:0000256" key="2">
    <source>
        <dbReference type="SAM" id="MobiDB-lite"/>
    </source>
</evidence>
<reference evidence="4 5" key="1">
    <citation type="submission" date="2024-01" db="EMBL/GenBank/DDBJ databases">
        <title>Genome assemblies of Stephania.</title>
        <authorList>
            <person name="Yang L."/>
        </authorList>
    </citation>
    <scope>NUCLEOTIDE SEQUENCE [LARGE SCALE GENOMIC DNA]</scope>
    <source>
        <strain evidence="4">JXDWG</strain>
        <tissue evidence="4">Leaf</tissue>
    </source>
</reference>
<dbReference type="InterPro" id="IPR012392">
    <property type="entry name" value="3-ktacl-CoA_syn"/>
</dbReference>
<dbReference type="EMBL" id="JBBNAG010000008">
    <property type="protein sequence ID" value="KAK9112349.1"/>
    <property type="molecule type" value="Genomic_DNA"/>
</dbReference>
<proteinExistence type="predicted"/>
<dbReference type="PANTHER" id="PTHR31561">
    <property type="entry name" value="3-KETOACYL-COA SYNTHASE"/>
    <property type="match status" value="1"/>
</dbReference>
<dbReference type="Gene3D" id="3.40.47.10">
    <property type="match status" value="1"/>
</dbReference>
<dbReference type="AlphaFoldDB" id="A0AAP0IBM3"/>
<dbReference type="Proteomes" id="UP001419268">
    <property type="component" value="Unassembled WGS sequence"/>
</dbReference>
<evidence type="ECO:0000313" key="4">
    <source>
        <dbReference type="EMBL" id="KAK9112349.1"/>
    </source>
</evidence>
<evidence type="ECO:0000313" key="5">
    <source>
        <dbReference type="Proteomes" id="UP001419268"/>
    </source>
</evidence>
<sequence length="276" mass="30644">MSPVARHRRASLSASRRPSLGSVVAAAAARSRHPPSPRAVLPFRAIGHHWICVVLGRLPPAVAIVARAFIARLSAHASKPRPIYLVDYALYKPLVTCRVPFATFMEHSRLNMSETNSVDFQMRILKCSGLGEETCLPPANHYIPHRISMEASREEAELVMFSAVDTLRKKTKTKPMDFDVLIVNCSMFSPTPSLLVMIVNKYKMRSNIRSYNLSRMGSSADLISIDLARDLLQAHPNSLALVNPAESWMRRGAGVADEETSGEESRMRRPVARSRG</sequence>